<evidence type="ECO:0000313" key="2">
    <source>
        <dbReference type="Proteomes" id="UP000020077"/>
    </source>
</evidence>
<comment type="caution">
    <text evidence="1">The sequence shown here is derived from an EMBL/GenBank/DDBJ whole genome shotgun (WGS) entry which is preliminary data.</text>
</comment>
<accession>A0A084Y739</accession>
<dbReference type="Pfam" id="PF05973">
    <property type="entry name" value="Gp49"/>
    <property type="match status" value="1"/>
</dbReference>
<protein>
    <submittedName>
        <fullName evidence="1">Phage-related protein</fullName>
    </submittedName>
</protein>
<name>A0A084Y739_9PROT</name>
<dbReference type="AlphaFoldDB" id="A0A084Y739"/>
<gene>
    <name evidence="1" type="ORF">AW09_004366</name>
</gene>
<proteinExistence type="predicted"/>
<dbReference type="Proteomes" id="UP000020077">
    <property type="component" value="Unassembled WGS sequence"/>
</dbReference>
<dbReference type="InterPro" id="IPR009241">
    <property type="entry name" value="HigB-like"/>
</dbReference>
<organism evidence="1 2">
    <name type="scientific">Candidatus Accumulibacter phosphatis</name>
    <dbReference type="NCBI Taxonomy" id="327160"/>
    <lineage>
        <taxon>Bacteria</taxon>
        <taxon>Pseudomonadati</taxon>
        <taxon>Pseudomonadota</taxon>
        <taxon>Betaproteobacteria</taxon>
        <taxon>Candidatus Accumulibacter</taxon>
    </lineage>
</organism>
<sequence>MGDTYRAVYTVKIAEAVYVLHCFQKKSKQGIETPKQEMSLIRERLKAAQAHTKGA</sequence>
<reference evidence="1 2" key="1">
    <citation type="submission" date="2014-02" db="EMBL/GenBank/DDBJ databases">
        <title>Expanding our view of genomic diversity in Candidatus Accumulibacter clades.</title>
        <authorList>
            <person name="Skennerton C.T."/>
            <person name="Barr J.J."/>
            <person name="Slater F.R."/>
            <person name="Bond P.L."/>
            <person name="Tyson G.W."/>
        </authorList>
    </citation>
    <scope>NUCLEOTIDE SEQUENCE [LARGE SCALE GENOMIC DNA]</scope>
    <source>
        <strain evidence="2">BA-91</strain>
    </source>
</reference>
<dbReference type="EMBL" id="JDVG02000687">
    <property type="protein sequence ID" value="KFB70533.1"/>
    <property type="molecule type" value="Genomic_DNA"/>
</dbReference>
<evidence type="ECO:0000313" key="1">
    <source>
        <dbReference type="EMBL" id="KFB70533.1"/>
    </source>
</evidence>